<organism evidence="1 2">
    <name type="scientific">Cryobacterium luteum</name>
    <dbReference type="NCBI Taxonomy" id="1424661"/>
    <lineage>
        <taxon>Bacteria</taxon>
        <taxon>Bacillati</taxon>
        <taxon>Actinomycetota</taxon>
        <taxon>Actinomycetes</taxon>
        <taxon>Micrococcales</taxon>
        <taxon>Microbacteriaceae</taxon>
        <taxon>Cryobacterium</taxon>
    </lineage>
</organism>
<protein>
    <recommendedName>
        <fullName evidence="3">Lipoprotein</fullName>
    </recommendedName>
</protein>
<keyword evidence="2" id="KW-1185">Reference proteome</keyword>
<dbReference type="OrthoDB" id="5123398at2"/>
<dbReference type="AlphaFoldDB" id="A0A1H8IJH3"/>
<comment type="caution">
    <text evidence="1">The sequence shown here is derived from an EMBL/GenBank/DDBJ whole genome shotgun (WGS) entry which is preliminary data.</text>
</comment>
<evidence type="ECO:0000313" key="2">
    <source>
        <dbReference type="Proteomes" id="UP000297654"/>
    </source>
</evidence>
<sequence>MRKRFAVGTVTISVVLALLLSGCVGSRIVSTGADDAARAAANLIHRGADAGARGAAAVLLHTGVDDAAAFRSAANAAVDDAVQAPRWTKFKSQFAAKVAMTRESPLCEPAIDLVFAKDSEDVIDALYGLAGEADARGDGQELYNDTLDLIEIWENYDPAEPDKTYLTVSTALFQDFYCVD</sequence>
<dbReference type="PROSITE" id="PS51257">
    <property type="entry name" value="PROKAR_LIPOPROTEIN"/>
    <property type="match status" value="1"/>
</dbReference>
<name>A0A1H8IJH3_9MICO</name>
<dbReference type="RefSeq" id="WP_092110896.1">
    <property type="nucleotide sequence ID" value="NZ_FOCN01000011.1"/>
</dbReference>
<gene>
    <name evidence="1" type="ORF">E3O10_00100</name>
</gene>
<dbReference type="Proteomes" id="UP000297654">
    <property type="component" value="Unassembled WGS sequence"/>
</dbReference>
<proteinExistence type="predicted"/>
<reference evidence="1 2" key="1">
    <citation type="submission" date="2019-03" db="EMBL/GenBank/DDBJ databases">
        <title>Genomics of glacier-inhabiting Cryobacterium strains.</title>
        <authorList>
            <person name="Liu Q."/>
            <person name="Xin Y.-H."/>
        </authorList>
    </citation>
    <scope>NUCLEOTIDE SEQUENCE [LARGE SCALE GENOMIC DNA]</scope>
    <source>
        <strain evidence="1 2">Hh15</strain>
    </source>
</reference>
<evidence type="ECO:0000313" key="1">
    <source>
        <dbReference type="EMBL" id="TFB95492.1"/>
    </source>
</evidence>
<dbReference type="EMBL" id="SOFF01000002">
    <property type="protein sequence ID" value="TFB95492.1"/>
    <property type="molecule type" value="Genomic_DNA"/>
</dbReference>
<evidence type="ECO:0008006" key="3">
    <source>
        <dbReference type="Google" id="ProtNLM"/>
    </source>
</evidence>
<accession>A0A1H8IJH3</accession>